<keyword evidence="2" id="KW-0963">Cytoplasm</keyword>
<dbReference type="GeneID" id="7843157"/>
<dbReference type="RefSeq" id="XP_001471353.2">
    <property type="nucleotide sequence ID" value="XM_001471303.2"/>
</dbReference>
<name>A4VDW2_TETTS</name>
<keyword evidence="4" id="KW-0808">Transferase</keyword>
<sequence>MGNKQQKVLKSQDQFLDLDSFVKSPLTQHNKIYINLCGKIMNLSNILKFSQAISRCVNLSVLVLDLAFSNIGVVSAYNLGQALATCKGLQDLKIDLCQNKISDLFVQELFSPLVSCSQLQSLDFNLCNNDIKYQGVIFLCSNLEKYSSLQTLNLFLKNNDIQMWGFARLLQSLGKCSSLLTANLFGIGGKPIKETNETQQNLVINQNHNLKSLNLQLNLPDSISVSILGNALESFPSLSCLTINLNQNMISEEGVSALGSGLAKCLNLQILKLYLVDNKISGQCALELTKSISKCIRLIYLSLDLRQIYQVQFKLFYLINYFQLQQKIIFNKQSYQSTFQVYDKYLYNKVQKISQKKYLL</sequence>
<evidence type="ECO:0000256" key="1">
    <source>
        <dbReference type="ARBA" id="ARBA00004245"/>
    </source>
</evidence>
<dbReference type="GO" id="GO:0016301">
    <property type="term" value="F:kinase activity"/>
    <property type="evidence" value="ECO:0007669"/>
    <property type="project" value="UniProtKB-KW"/>
</dbReference>
<dbReference type="GO" id="GO:0005856">
    <property type="term" value="C:cytoskeleton"/>
    <property type="evidence" value="ECO:0007669"/>
    <property type="project" value="UniProtKB-SubCell"/>
</dbReference>
<dbReference type="EMBL" id="GG662700">
    <property type="protein sequence ID" value="EDK31716.2"/>
    <property type="molecule type" value="Genomic_DNA"/>
</dbReference>
<keyword evidence="3" id="KW-0206">Cytoskeleton</keyword>
<dbReference type="InParanoid" id="A4VDW2"/>
<dbReference type="SUPFAM" id="SSF52047">
    <property type="entry name" value="RNI-like"/>
    <property type="match status" value="1"/>
</dbReference>
<dbReference type="InterPro" id="IPR032675">
    <property type="entry name" value="LRR_dom_sf"/>
</dbReference>
<dbReference type="Proteomes" id="UP000009168">
    <property type="component" value="Unassembled WGS sequence"/>
</dbReference>
<keyword evidence="4" id="KW-0418">Kinase</keyword>
<dbReference type="PANTHER" id="PTHR24107">
    <property type="entry name" value="YNEIN REGULATORY COMPLEX SUBUNIT 5"/>
    <property type="match status" value="1"/>
</dbReference>
<organism evidence="4 5">
    <name type="scientific">Tetrahymena thermophila (strain SB210)</name>
    <dbReference type="NCBI Taxonomy" id="312017"/>
    <lineage>
        <taxon>Eukaryota</taxon>
        <taxon>Sar</taxon>
        <taxon>Alveolata</taxon>
        <taxon>Ciliophora</taxon>
        <taxon>Intramacronucleata</taxon>
        <taxon>Oligohymenophorea</taxon>
        <taxon>Hymenostomatida</taxon>
        <taxon>Tetrahymenina</taxon>
        <taxon>Tetrahymenidae</taxon>
        <taxon>Tetrahymena</taxon>
    </lineage>
</organism>
<evidence type="ECO:0000313" key="4">
    <source>
        <dbReference type="EMBL" id="EDK31716.2"/>
    </source>
</evidence>
<dbReference type="HOGENOM" id="CLU_1520853_0_0_1"/>
<evidence type="ECO:0000256" key="2">
    <source>
        <dbReference type="ARBA" id="ARBA00022490"/>
    </source>
</evidence>
<keyword evidence="5" id="KW-1185">Reference proteome</keyword>
<dbReference type="Gene3D" id="3.80.10.10">
    <property type="entry name" value="Ribonuclease Inhibitor"/>
    <property type="match status" value="2"/>
</dbReference>
<accession>A4VDW2</accession>
<dbReference type="KEGG" id="tet:TTHERM_00815123"/>
<comment type="subcellular location">
    <subcellularLocation>
        <location evidence="1">Cytoplasm</location>
        <location evidence="1">Cytoskeleton</location>
    </subcellularLocation>
</comment>
<dbReference type="AlphaFoldDB" id="A4VDW2"/>
<reference evidence="5" key="1">
    <citation type="journal article" date="2006" name="PLoS Biol.">
        <title>Macronuclear genome sequence of the ciliate Tetrahymena thermophila, a model eukaryote.</title>
        <authorList>
            <person name="Eisen J.A."/>
            <person name="Coyne R.S."/>
            <person name="Wu M."/>
            <person name="Wu D."/>
            <person name="Thiagarajan M."/>
            <person name="Wortman J.R."/>
            <person name="Badger J.H."/>
            <person name="Ren Q."/>
            <person name="Amedeo P."/>
            <person name="Jones K.M."/>
            <person name="Tallon L.J."/>
            <person name="Delcher A.L."/>
            <person name="Salzberg S.L."/>
            <person name="Silva J.C."/>
            <person name="Haas B.J."/>
            <person name="Majoros W.H."/>
            <person name="Farzad M."/>
            <person name="Carlton J.M."/>
            <person name="Smith R.K. Jr."/>
            <person name="Garg J."/>
            <person name="Pearlman R.E."/>
            <person name="Karrer K.M."/>
            <person name="Sun L."/>
            <person name="Manning G."/>
            <person name="Elde N.C."/>
            <person name="Turkewitz A.P."/>
            <person name="Asai D.J."/>
            <person name="Wilkes D.E."/>
            <person name="Wang Y."/>
            <person name="Cai H."/>
            <person name="Collins K."/>
            <person name="Stewart B.A."/>
            <person name="Lee S.R."/>
            <person name="Wilamowska K."/>
            <person name="Weinberg Z."/>
            <person name="Ruzzo W.L."/>
            <person name="Wloga D."/>
            <person name="Gaertig J."/>
            <person name="Frankel J."/>
            <person name="Tsao C.-C."/>
            <person name="Gorovsky M.A."/>
            <person name="Keeling P.J."/>
            <person name="Waller R.F."/>
            <person name="Patron N.J."/>
            <person name="Cherry J.M."/>
            <person name="Stover N.A."/>
            <person name="Krieger C.J."/>
            <person name="del Toro C."/>
            <person name="Ryder H.F."/>
            <person name="Williamson S.C."/>
            <person name="Barbeau R.A."/>
            <person name="Hamilton E.P."/>
            <person name="Orias E."/>
        </authorList>
    </citation>
    <scope>NUCLEOTIDE SEQUENCE [LARGE SCALE GENOMIC DNA]</scope>
    <source>
        <strain evidence="5">SB210</strain>
    </source>
</reference>
<evidence type="ECO:0000313" key="5">
    <source>
        <dbReference type="Proteomes" id="UP000009168"/>
    </source>
</evidence>
<evidence type="ECO:0000256" key="3">
    <source>
        <dbReference type="ARBA" id="ARBA00023212"/>
    </source>
</evidence>
<proteinExistence type="predicted"/>
<gene>
    <name evidence="4" type="ORF">TTHERM_00815123</name>
</gene>
<dbReference type="InterPro" id="IPR052410">
    <property type="entry name" value="DRC5"/>
</dbReference>
<protein>
    <submittedName>
        <fullName evidence="4">Kinase domain protein</fullName>
    </submittedName>
</protein>